<dbReference type="InterPro" id="IPR036390">
    <property type="entry name" value="WH_DNA-bd_sf"/>
</dbReference>
<evidence type="ECO:0000313" key="7">
    <source>
        <dbReference type="Proteomes" id="UP001553161"/>
    </source>
</evidence>
<dbReference type="EMBL" id="JBFBVU010000064">
    <property type="protein sequence ID" value="MEV8469011.1"/>
    <property type="molecule type" value="Genomic_DNA"/>
</dbReference>
<gene>
    <name evidence="6" type="ORF">AB0T83_19960</name>
</gene>
<dbReference type="InterPro" id="IPR000847">
    <property type="entry name" value="LysR_HTH_N"/>
</dbReference>
<organism evidence="6 7">
    <name type="scientific">Meridianimarinicoccus marinus</name>
    <dbReference type="NCBI Taxonomy" id="3231483"/>
    <lineage>
        <taxon>Bacteria</taxon>
        <taxon>Pseudomonadati</taxon>
        <taxon>Pseudomonadota</taxon>
        <taxon>Alphaproteobacteria</taxon>
        <taxon>Rhodobacterales</taxon>
        <taxon>Paracoccaceae</taxon>
        <taxon>Meridianimarinicoccus</taxon>
    </lineage>
</organism>
<dbReference type="CDD" id="cd08422">
    <property type="entry name" value="PBP2_CrgA_like"/>
    <property type="match status" value="1"/>
</dbReference>
<dbReference type="PANTHER" id="PTHR30537">
    <property type="entry name" value="HTH-TYPE TRANSCRIPTIONAL REGULATOR"/>
    <property type="match status" value="1"/>
</dbReference>
<comment type="similarity">
    <text evidence="1">Belongs to the LysR transcriptional regulatory family.</text>
</comment>
<keyword evidence="3" id="KW-0238">DNA-binding</keyword>
<proteinExistence type="inferred from homology"/>
<dbReference type="Gene3D" id="3.40.190.290">
    <property type="match status" value="1"/>
</dbReference>
<dbReference type="PANTHER" id="PTHR30537:SF66">
    <property type="entry name" value="IRON-REGULATED VIRULENCE REGULATORY PROTEIN IRGB"/>
    <property type="match status" value="1"/>
</dbReference>
<evidence type="ECO:0000256" key="1">
    <source>
        <dbReference type="ARBA" id="ARBA00009437"/>
    </source>
</evidence>
<dbReference type="InterPro" id="IPR005119">
    <property type="entry name" value="LysR_subst-bd"/>
</dbReference>
<feature type="domain" description="HTH lysR-type" evidence="5">
    <location>
        <begin position="1"/>
        <end position="59"/>
    </location>
</feature>
<keyword evidence="4" id="KW-0804">Transcription</keyword>
<dbReference type="Pfam" id="PF03466">
    <property type="entry name" value="LysR_substrate"/>
    <property type="match status" value="1"/>
</dbReference>
<dbReference type="Pfam" id="PF00126">
    <property type="entry name" value="HTH_1"/>
    <property type="match status" value="1"/>
</dbReference>
<dbReference type="SUPFAM" id="SSF46785">
    <property type="entry name" value="Winged helix' DNA-binding domain"/>
    <property type="match status" value="1"/>
</dbReference>
<evidence type="ECO:0000313" key="6">
    <source>
        <dbReference type="EMBL" id="MEV8469011.1"/>
    </source>
</evidence>
<name>A0ABV3LC37_9RHOB</name>
<evidence type="ECO:0000256" key="4">
    <source>
        <dbReference type="ARBA" id="ARBA00023163"/>
    </source>
</evidence>
<evidence type="ECO:0000259" key="5">
    <source>
        <dbReference type="PROSITE" id="PS50931"/>
    </source>
</evidence>
<dbReference type="InterPro" id="IPR036388">
    <property type="entry name" value="WH-like_DNA-bd_sf"/>
</dbReference>
<keyword evidence="2" id="KW-0805">Transcription regulation</keyword>
<dbReference type="SUPFAM" id="SSF53850">
    <property type="entry name" value="Periplasmic binding protein-like II"/>
    <property type="match status" value="1"/>
</dbReference>
<sequence length="314" mass="34718">MDYFASMKAFVRTVELGSFTRVAEEAGMKVSTVSRHVSALEADLGAAMFNRTTRQIHLTEAGATFYEYASRLLTELEEARNATSMLNAEPRGLLRINIPTTFGRLHVMPHMKVFLAQNPEIRIDATLTDETVDIISTGTDVAVRIGVLADSSLLARKLAPLQHLLVASPDYLATKGEPTTPEELASHECLVLALQQGNSRFFWERMETPDTLSEITVNGILRANDAQVLQSAACDGLGIALLPSWLVSQDIHAGRLVRILTDFEWFIAPERERAISAVYPPKKVVPPKVRAFVQFLVHSFGAPPYWDRPDSTGN</sequence>
<evidence type="ECO:0000256" key="3">
    <source>
        <dbReference type="ARBA" id="ARBA00023125"/>
    </source>
</evidence>
<dbReference type="Proteomes" id="UP001553161">
    <property type="component" value="Unassembled WGS sequence"/>
</dbReference>
<accession>A0ABV3LC37</accession>
<dbReference type="PROSITE" id="PS50931">
    <property type="entry name" value="HTH_LYSR"/>
    <property type="match status" value="1"/>
</dbReference>
<comment type="caution">
    <text evidence="6">The sequence shown here is derived from an EMBL/GenBank/DDBJ whole genome shotgun (WGS) entry which is preliminary data.</text>
</comment>
<protein>
    <submittedName>
        <fullName evidence="6">LysR family transcriptional regulator</fullName>
    </submittedName>
</protein>
<evidence type="ECO:0000256" key="2">
    <source>
        <dbReference type="ARBA" id="ARBA00023015"/>
    </source>
</evidence>
<dbReference type="InterPro" id="IPR058163">
    <property type="entry name" value="LysR-type_TF_proteobact-type"/>
</dbReference>
<reference evidence="6 7" key="1">
    <citation type="submission" date="2024-07" db="EMBL/GenBank/DDBJ databases">
        <authorList>
            <person name="Kang M."/>
        </authorList>
    </citation>
    <scope>NUCLEOTIDE SEQUENCE [LARGE SCALE GENOMIC DNA]</scope>
    <source>
        <strain evidence="6 7">DFM31</strain>
    </source>
</reference>
<dbReference type="Gene3D" id="1.10.10.10">
    <property type="entry name" value="Winged helix-like DNA-binding domain superfamily/Winged helix DNA-binding domain"/>
    <property type="match status" value="1"/>
</dbReference>
<keyword evidence="7" id="KW-1185">Reference proteome</keyword>